<protein>
    <submittedName>
        <fullName evidence="2">Uncharacterized protein</fullName>
    </submittedName>
</protein>
<comment type="caution">
    <text evidence="2">The sequence shown here is derived from an EMBL/GenBank/DDBJ whole genome shotgun (WGS) entry which is preliminary data.</text>
</comment>
<evidence type="ECO:0000256" key="1">
    <source>
        <dbReference type="SAM" id="MobiDB-lite"/>
    </source>
</evidence>
<organism evidence="2 3">
    <name type="scientific">Mesobacillus maritimus</name>
    <dbReference type="NCBI Taxonomy" id="1643336"/>
    <lineage>
        <taxon>Bacteria</taxon>
        <taxon>Bacillati</taxon>
        <taxon>Bacillota</taxon>
        <taxon>Bacilli</taxon>
        <taxon>Bacillales</taxon>
        <taxon>Bacillaceae</taxon>
        <taxon>Mesobacillus</taxon>
    </lineage>
</organism>
<feature type="compositionally biased region" description="Low complexity" evidence="1">
    <location>
        <begin position="91"/>
        <end position="123"/>
    </location>
</feature>
<dbReference type="EMBL" id="JACWFH010000012">
    <property type="protein sequence ID" value="MBY0097514.1"/>
    <property type="molecule type" value="Genomic_DNA"/>
</dbReference>
<dbReference type="RefSeq" id="WP_221873722.1">
    <property type="nucleotide sequence ID" value="NZ_JACWFH010000012.1"/>
</dbReference>
<proteinExistence type="predicted"/>
<evidence type="ECO:0000313" key="2">
    <source>
        <dbReference type="EMBL" id="MBY0097514.1"/>
    </source>
</evidence>
<evidence type="ECO:0000313" key="3">
    <source>
        <dbReference type="Proteomes" id="UP000769780"/>
    </source>
</evidence>
<accession>A0ABS7K5N0</accession>
<name>A0ABS7K5N0_9BACI</name>
<sequence>MTFFLFTIILVIIGGLYMLKKGIGTIVAVSLVSLGIAGAASANQTGPATIKAEQERTSYVQSTFGGGGTATAFKFQGGSVKAPATFSQKSNTNLNLSNGGSTTTVTAGSEQTTETTEPSQVSQAQVENTSAVQVDATFSNGKTMQHQAIQRTSVNYQLSLKTYFGR</sequence>
<reference evidence="2 3" key="1">
    <citation type="submission" date="2020-07" db="EMBL/GenBank/DDBJ databases">
        <title>Fungal Genomes of the International Space Station.</title>
        <authorList>
            <person name="Seuylemezian A."/>
            <person name="Singh N.K."/>
            <person name="Wood J."/>
            <person name="Venkateswaran K."/>
        </authorList>
    </citation>
    <scope>NUCLEOTIDE SEQUENCE [LARGE SCALE GENOMIC DNA]</scope>
    <source>
        <strain evidence="2 3">PL-B2</strain>
    </source>
</reference>
<keyword evidence="3" id="KW-1185">Reference proteome</keyword>
<dbReference type="Proteomes" id="UP000769780">
    <property type="component" value="Unassembled WGS sequence"/>
</dbReference>
<gene>
    <name evidence="2" type="ORF">H0185_11970</name>
</gene>
<feature type="region of interest" description="Disordered" evidence="1">
    <location>
        <begin position="91"/>
        <end position="127"/>
    </location>
</feature>